<keyword evidence="10" id="KW-1185">Reference proteome</keyword>
<evidence type="ECO:0000256" key="6">
    <source>
        <dbReference type="ARBA" id="ARBA00023136"/>
    </source>
</evidence>
<evidence type="ECO:0000259" key="8">
    <source>
        <dbReference type="PROSITE" id="PS50850"/>
    </source>
</evidence>
<feature type="transmembrane region" description="Helical" evidence="7">
    <location>
        <begin position="12"/>
        <end position="33"/>
    </location>
</feature>
<feature type="transmembrane region" description="Helical" evidence="7">
    <location>
        <begin position="271"/>
        <end position="287"/>
    </location>
</feature>
<feature type="transmembrane region" description="Helical" evidence="7">
    <location>
        <begin position="358"/>
        <end position="377"/>
    </location>
</feature>
<feature type="transmembrane region" description="Helical" evidence="7">
    <location>
        <begin position="101"/>
        <end position="121"/>
    </location>
</feature>
<feature type="transmembrane region" description="Helical" evidence="7">
    <location>
        <begin position="76"/>
        <end position="95"/>
    </location>
</feature>
<dbReference type="EMBL" id="JACOFV010000015">
    <property type="protein sequence ID" value="MBC3863594.1"/>
    <property type="molecule type" value="Genomic_DNA"/>
</dbReference>
<comment type="subcellular location">
    <subcellularLocation>
        <location evidence="1">Cell membrane</location>
        <topology evidence="1">Multi-pass membrane protein</topology>
    </subcellularLocation>
</comment>
<feature type="transmembrane region" description="Helical" evidence="7">
    <location>
        <begin position="241"/>
        <end position="262"/>
    </location>
</feature>
<dbReference type="GO" id="GO:0005886">
    <property type="term" value="C:plasma membrane"/>
    <property type="evidence" value="ECO:0007669"/>
    <property type="project" value="UniProtKB-SubCell"/>
</dbReference>
<dbReference type="PANTHER" id="PTHR23517:SF2">
    <property type="entry name" value="MULTIDRUG RESISTANCE PROTEIN MDTH"/>
    <property type="match status" value="1"/>
</dbReference>
<gene>
    <name evidence="9" type="ORF">H8K32_15920</name>
</gene>
<keyword evidence="5 7" id="KW-1133">Transmembrane helix</keyword>
<evidence type="ECO:0000256" key="4">
    <source>
        <dbReference type="ARBA" id="ARBA00022692"/>
    </source>
</evidence>
<dbReference type="Gene3D" id="1.20.1250.20">
    <property type="entry name" value="MFS general substrate transporter like domains"/>
    <property type="match status" value="1"/>
</dbReference>
<comment type="caution">
    <text evidence="9">The sequence shown here is derived from an EMBL/GenBank/DDBJ whole genome shotgun (WGS) entry which is preliminary data.</text>
</comment>
<evidence type="ECO:0000313" key="9">
    <source>
        <dbReference type="EMBL" id="MBC3863594.1"/>
    </source>
</evidence>
<dbReference type="PROSITE" id="PS00216">
    <property type="entry name" value="SUGAR_TRANSPORT_1"/>
    <property type="match status" value="1"/>
</dbReference>
<dbReference type="CDD" id="cd17472">
    <property type="entry name" value="MFS_YajR_like"/>
    <property type="match status" value="1"/>
</dbReference>
<dbReference type="Proteomes" id="UP000634011">
    <property type="component" value="Unassembled WGS sequence"/>
</dbReference>
<feature type="transmembrane region" description="Helical" evidence="7">
    <location>
        <begin position="45"/>
        <end position="64"/>
    </location>
</feature>
<organism evidence="9 10">
    <name type="scientific">Undibacterium jejuense</name>
    <dbReference type="NCBI Taxonomy" id="1344949"/>
    <lineage>
        <taxon>Bacteria</taxon>
        <taxon>Pseudomonadati</taxon>
        <taxon>Pseudomonadota</taxon>
        <taxon>Betaproteobacteria</taxon>
        <taxon>Burkholderiales</taxon>
        <taxon>Oxalobacteraceae</taxon>
        <taxon>Undibacterium</taxon>
    </lineage>
</organism>
<keyword evidence="6 7" id="KW-0472">Membrane</keyword>
<proteinExistence type="predicted"/>
<dbReference type="GO" id="GO:0022857">
    <property type="term" value="F:transmembrane transporter activity"/>
    <property type="evidence" value="ECO:0007669"/>
    <property type="project" value="InterPro"/>
</dbReference>
<keyword evidence="3" id="KW-1003">Cell membrane</keyword>
<evidence type="ECO:0000256" key="3">
    <source>
        <dbReference type="ARBA" id="ARBA00022475"/>
    </source>
</evidence>
<name>A0A923KR11_9BURK</name>
<feature type="transmembrane region" description="Helical" evidence="7">
    <location>
        <begin position="331"/>
        <end position="352"/>
    </location>
</feature>
<dbReference type="InterPro" id="IPR011701">
    <property type="entry name" value="MFS"/>
</dbReference>
<keyword evidence="2" id="KW-0813">Transport</keyword>
<sequence length="394" mass="41621">MSRAEIRSSSSLAAIFALRMLGLFMLSPVFAIYAKNLSGGNNPLLVGLALGMFSLVQAFFQIPLGMASDRLGRKPVIVAGMLMFVIGAVICAESTSLFGVMLGRGIQGLGAISAAITALIADSTREEHRTKAMAMVGGSIGISFALAMVIAPVLFESVGMPSMFGMMAAAGLAAIAVVLWVTPDASALPVQRVPFSNVLKNRELMRLNFGVFVLHFAQMAMFVVVPAALVRVAEIPLAHHWKVYLPVMLVSFVAMLPAIIVAEKYAKMKQVFLIAISLLLVVQLGFWQCMEHPVALIALLFGFFIAFNTLEASQPSLVSRIAPPAAKGAALGVYNTLQALGIACGAAAGGVMSKFASAPAIFALCAVLTVIWLIIAVNMPEIPRRSAPQSAKQV</sequence>
<keyword evidence="4 7" id="KW-0812">Transmembrane</keyword>
<feature type="domain" description="Major facilitator superfamily (MFS) profile" evidence="8">
    <location>
        <begin position="8"/>
        <end position="384"/>
    </location>
</feature>
<evidence type="ECO:0000256" key="1">
    <source>
        <dbReference type="ARBA" id="ARBA00004651"/>
    </source>
</evidence>
<evidence type="ECO:0000256" key="2">
    <source>
        <dbReference type="ARBA" id="ARBA00022448"/>
    </source>
</evidence>
<feature type="transmembrane region" description="Helical" evidence="7">
    <location>
        <begin position="133"/>
        <end position="155"/>
    </location>
</feature>
<evidence type="ECO:0000256" key="7">
    <source>
        <dbReference type="SAM" id="Phobius"/>
    </source>
</evidence>
<dbReference type="AlphaFoldDB" id="A0A923KR11"/>
<feature type="transmembrane region" description="Helical" evidence="7">
    <location>
        <begin position="209"/>
        <end position="229"/>
    </location>
</feature>
<feature type="transmembrane region" description="Helical" evidence="7">
    <location>
        <begin position="293"/>
        <end position="310"/>
    </location>
</feature>
<feature type="transmembrane region" description="Helical" evidence="7">
    <location>
        <begin position="161"/>
        <end position="182"/>
    </location>
</feature>
<evidence type="ECO:0000313" key="10">
    <source>
        <dbReference type="Proteomes" id="UP000634011"/>
    </source>
</evidence>
<dbReference type="InterPro" id="IPR036259">
    <property type="entry name" value="MFS_trans_sf"/>
</dbReference>
<accession>A0A923KR11</accession>
<dbReference type="PROSITE" id="PS50850">
    <property type="entry name" value="MFS"/>
    <property type="match status" value="1"/>
</dbReference>
<dbReference type="InterPro" id="IPR020846">
    <property type="entry name" value="MFS_dom"/>
</dbReference>
<dbReference type="PANTHER" id="PTHR23517">
    <property type="entry name" value="RESISTANCE PROTEIN MDTM, PUTATIVE-RELATED-RELATED"/>
    <property type="match status" value="1"/>
</dbReference>
<dbReference type="SUPFAM" id="SSF103473">
    <property type="entry name" value="MFS general substrate transporter"/>
    <property type="match status" value="1"/>
</dbReference>
<dbReference type="RefSeq" id="WP_186913548.1">
    <property type="nucleotide sequence ID" value="NZ_JACOFV010000015.1"/>
</dbReference>
<evidence type="ECO:0000256" key="5">
    <source>
        <dbReference type="ARBA" id="ARBA00022989"/>
    </source>
</evidence>
<dbReference type="InterPro" id="IPR005829">
    <property type="entry name" value="Sugar_transporter_CS"/>
</dbReference>
<reference evidence="9" key="1">
    <citation type="submission" date="2020-08" db="EMBL/GenBank/DDBJ databases">
        <title>Novel species isolated from subtropical streams in China.</title>
        <authorList>
            <person name="Lu H."/>
        </authorList>
    </citation>
    <scope>NUCLEOTIDE SEQUENCE</scope>
    <source>
        <strain evidence="9">KACC 12607</strain>
    </source>
</reference>
<protein>
    <submittedName>
        <fullName evidence="9">MFS transporter</fullName>
    </submittedName>
</protein>
<dbReference type="Pfam" id="PF07690">
    <property type="entry name" value="MFS_1"/>
    <property type="match status" value="1"/>
</dbReference>
<dbReference type="InterPro" id="IPR050171">
    <property type="entry name" value="MFS_Transporters"/>
</dbReference>